<name>A0AB33K0V9_9ACTN</name>
<evidence type="ECO:0000259" key="1">
    <source>
        <dbReference type="Pfam" id="PF11716"/>
    </source>
</evidence>
<dbReference type="Gene3D" id="3.30.1050.20">
    <property type="match status" value="1"/>
</dbReference>
<gene>
    <name evidence="2" type="ORF">KCMC57_19260</name>
</gene>
<dbReference type="InterPro" id="IPR036527">
    <property type="entry name" value="SCP2_sterol-bd_dom_sf"/>
</dbReference>
<dbReference type="AlphaFoldDB" id="A0AB33K0V9"/>
<proteinExistence type="predicted"/>
<dbReference type="SUPFAM" id="SSF109854">
    <property type="entry name" value="DinB/YfiT-like putative metalloenzymes"/>
    <property type="match status" value="1"/>
</dbReference>
<dbReference type="GO" id="GO:0046872">
    <property type="term" value="F:metal ion binding"/>
    <property type="evidence" value="ECO:0007669"/>
    <property type="project" value="InterPro"/>
</dbReference>
<dbReference type="InterPro" id="IPR024344">
    <property type="entry name" value="MDMPI_metal-binding"/>
</dbReference>
<accession>A0AB33K0V9</accession>
<dbReference type="Gene3D" id="1.20.120.450">
    <property type="entry name" value="dinb family like domain"/>
    <property type="match status" value="1"/>
</dbReference>
<dbReference type="InterPro" id="IPR017517">
    <property type="entry name" value="Maleyloyr_isom"/>
</dbReference>
<dbReference type="NCBIfam" id="TIGR03083">
    <property type="entry name" value="maleylpyruvate isomerase family mycothiol-dependent enzyme"/>
    <property type="match status" value="1"/>
</dbReference>
<dbReference type="InterPro" id="IPR034660">
    <property type="entry name" value="DinB/YfiT-like"/>
</dbReference>
<evidence type="ECO:0000313" key="2">
    <source>
        <dbReference type="EMBL" id="BFP45558.1"/>
    </source>
</evidence>
<dbReference type="EMBL" id="AP035881">
    <property type="protein sequence ID" value="BFP45558.1"/>
    <property type="molecule type" value="Genomic_DNA"/>
</dbReference>
<feature type="domain" description="Mycothiol-dependent maleylpyruvate isomerase metal-binding" evidence="1">
    <location>
        <begin position="35"/>
        <end position="170"/>
    </location>
</feature>
<dbReference type="Pfam" id="PF11716">
    <property type="entry name" value="MDMPI_N"/>
    <property type="match status" value="1"/>
</dbReference>
<keyword evidence="2" id="KW-0413">Isomerase</keyword>
<dbReference type="SUPFAM" id="SSF55718">
    <property type="entry name" value="SCP-like"/>
    <property type="match status" value="1"/>
</dbReference>
<sequence length="267" mass="28211">MTDSHADSGSAAPGADPAAARTAAGIAAARLRAVEESTATLLRETGGLTPTAVAEPSALPGWTKGHVLTHIARNADSLVNLLNGARTGQDIPQYASPTARDEDIELGAPRPLAEQLADLAASHERFMAAAAQLPDEAWTAQIRHRSGYLFPAYELPLKRQMEIEYHLVDLGADYTPGQWPTGFAEGELPRLAEQFEKTEGLPTLTLAATDTGQRAALGDGPEQLTVQGPVRTLAAWLSGRSDGTGLHVHRDGTELDHTALPQLPPMG</sequence>
<dbReference type="GO" id="GO:0016853">
    <property type="term" value="F:isomerase activity"/>
    <property type="evidence" value="ECO:0007669"/>
    <property type="project" value="UniProtKB-KW"/>
</dbReference>
<dbReference type="RefSeq" id="WP_407988052.1">
    <property type="nucleotide sequence ID" value="NZ_AP035881.2"/>
</dbReference>
<reference evidence="2" key="1">
    <citation type="submission" date="2024-07" db="EMBL/GenBank/DDBJ databases">
        <title>Complete genome sequences of cellulolytic bacteria, Kitasatospora sp. CMC57 and Streptomyces sp. CMC78, isolated from Japanese agricultural soil.</title>
        <authorList>
            <person name="Hashimoto T."/>
            <person name="Ito M."/>
            <person name="Iwamoto M."/>
            <person name="Fukahori D."/>
            <person name="Shoda T."/>
            <person name="Sakoda M."/>
            <person name="Morohoshi T."/>
            <person name="Mitsuboshi M."/>
            <person name="Nishizawa T."/>
        </authorList>
    </citation>
    <scope>NUCLEOTIDE SEQUENCE</scope>
    <source>
        <strain evidence="2">CMC57</strain>
    </source>
</reference>
<organism evidence="2">
    <name type="scientific">Kitasatospora sp. CMC57</name>
    <dbReference type="NCBI Taxonomy" id="3231513"/>
    <lineage>
        <taxon>Bacteria</taxon>
        <taxon>Bacillati</taxon>
        <taxon>Actinomycetota</taxon>
        <taxon>Actinomycetes</taxon>
        <taxon>Kitasatosporales</taxon>
        <taxon>Streptomycetaceae</taxon>
        <taxon>Kitasatospora</taxon>
    </lineage>
</organism>
<protein>
    <submittedName>
        <fullName evidence="2">Maleylpyruvate isomerase family mycothiol-dependent enzyme</fullName>
    </submittedName>
</protein>